<feature type="compositionally biased region" description="Basic residues" evidence="2">
    <location>
        <begin position="1140"/>
        <end position="1149"/>
    </location>
</feature>
<feature type="region of interest" description="Disordered" evidence="2">
    <location>
        <begin position="282"/>
        <end position="368"/>
    </location>
</feature>
<organism evidence="3 4">
    <name type="scientific">Knipowitschia caucasica</name>
    <name type="common">Caucasian dwarf goby</name>
    <name type="synonym">Pomatoschistus caucasicus</name>
    <dbReference type="NCBI Taxonomy" id="637954"/>
    <lineage>
        <taxon>Eukaryota</taxon>
        <taxon>Metazoa</taxon>
        <taxon>Chordata</taxon>
        <taxon>Craniata</taxon>
        <taxon>Vertebrata</taxon>
        <taxon>Euteleostomi</taxon>
        <taxon>Actinopterygii</taxon>
        <taxon>Neopterygii</taxon>
        <taxon>Teleostei</taxon>
        <taxon>Neoteleostei</taxon>
        <taxon>Acanthomorphata</taxon>
        <taxon>Gobiaria</taxon>
        <taxon>Gobiiformes</taxon>
        <taxon>Gobioidei</taxon>
        <taxon>Gobiidae</taxon>
        <taxon>Gobiinae</taxon>
        <taxon>Knipowitschia</taxon>
    </lineage>
</organism>
<feature type="region of interest" description="Disordered" evidence="2">
    <location>
        <begin position="58"/>
        <end position="105"/>
    </location>
</feature>
<feature type="compositionally biased region" description="Acidic residues" evidence="2">
    <location>
        <begin position="1085"/>
        <end position="1094"/>
    </location>
</feature>
<feature type="compositionally biased region" description="Basic and acidic residues" evidence="2">
    <location>
        <begin position="75"/>
        <end position="98"/>
    </location>
</feature>
<gene>
    <name evidence="3" type="ORF">KC01_LOCUS35323</name>
</gene>
<protein>
    <submittedName>
        <fullName evidence="3">Uncharacterized protein</fullName>
    </submittedName>
</protein>
<feature type="compositionally biased region" description="Low complexity" evidence="2">
    <location>
        <begin position="1122"/>
        <end position="1136"/>
    </location>
</feature>
<evidence type="ECO:0000313" key="4">
    <source>
        <dbReference type="Proteomes" id="UP001497482"/>
    </source>
</evidence>
<feature type="compositionally biased region" description="Polar residues" evidence="2">
    <location>
        <begin position="727"/>
        <end position="746"/>
    </location>
</feature>
<feature type="region of interest" description="Disordered" evidence="2">
    <location>
        <begin position="520"/>
        <end position="576"/>
    </location>
</feature>
<sequence length="1206" mass="137869">MSAGQTLRVLVTARLSAAAEEIFALFERTIAEYEEELRLCKEKQRRQEQLETLRPRVMLLRADAQSPSRSPGLDLDQKIPETPQIKEEPEEQSIKQEQEQLPEPVPESNALYLKTEEPSLIQQTELREETQGEDFSTETYFLSDTEEDMGNFSDFNHVENHMDSFSCSAAQMEAEAVVDHYHQVQIRTRETTTQNCGTHLYLDNRPETSASVNTGHMRGTVRGAQGKGFQCPFCEKVMKNRALVTARLTAAAEEIFALFERTIAEYEEELRLCKEKQRRQEQLETLRPRVMLPRADAHMPSRSPGISLNQQIPETPQIKEEPEERSIKQEGKQQPEPVPESNAACWKTEESSLLQQTEHGEETQGEDFSTDTFFLPQTEGNFSDFNQVENHMDSFSCSASQMETEADGDHYHQVQLRARETTAQNYGPLFSCSKLFVKMSVGPTLRALVTARLTAAAEDIFALFERTIAEYEEELRLCKEKQRRQEQLETLRPRVMLLRAEDQLHPPSPVLCLDKEIQETPQIKEEPEERSISRNKQEEKQLPEPVPESSAASMKAEESSLLQQTELREETQGEDFSTDTFFLPQEEESFSDFNQVENHMDSFSCSAAQIKSEDDEDHYHQVQLRARETTSQNYSSNLYLDNGPETSASVNTGYFRGTGPGSRGRGFQCPYCEKVMKNSAAAEEIFALFERTIAEYEKELRLCKEKQRRQEQLETLRPRVMLLRADAQTSSQSPGPGLNQEIQETPQIKEEPEEQSIIWEQLPEPVPESSAACWKTEDSSLLQQTELGEETQGEDFSTDTFFLPQTEGNFSDFNNVENHMASFSCSAAQMETEADGDHYHQVQLRARETTAQNGFQCPYCDKFVIMFAGPTLRALVTARLTAAAEEIFALFERTIAEYEEELRLCKEKQRRQEQLETLRPRVMLLRADAQMPYQSPGISLNKKSTETQIKEEPEEQHIKPEEEQLPVHVPESSAVSVKTEESSLLQQTELREETQEENITDFSADNDQFVKMSAGPTLRALVTARLSAAAEEIFALFERTIAEYEEELRLCKEKQRRQEQLETLRPRVMLLRADRNMAKRSTESSESEEFNEPDLEFSSEWLPFEFVSSRESPPDAHGYTPSRSRSASTSSSDSGSVTLTHKRVKKRKKEAAAKSNDGDWHAQIPPQTPGSGLNKKIPETPQVKEEQSIKREEQLPEYVKVQMKIE</sequence>
<dbReference type="AlphaFoldDB" id="A0AAV2M4V7"/>
<feature type="region of interest" description="Disordered" evidence="2">
    <location>
        <begin position="1109"/>
        <end position="1189"/>
    </location>
</feature>
<keyword evidence="4" id="KW-1185">Reference proteome</keyword>
<feature type="coiled-coil region" evidence="1">
    <location>
        <begin position="686"/>
        <end position="713"/>
    </location>
</feature>
<dbReference type="Proteomes" id="UP001497482">
    <property type="component" value="Chromosome 6"/>
</dbReference>
<feature type="compositionally biased region" description="Polar residues" evidence="2">
    <location>
        <begin position="304"/>
        <end position="314"/>
    </location>
</feature>
<feature type="region of interest" description="Disordered" evidence="2">
    <location>
        <begin position="935"/>
        <end position="959"/>
    </location>
</feature>
<feature type="compositionally biased region" description="Basic and acidic residues" evidence="2">
    <location>
        <begin position="317"/>
        <end position="333"/>
    </location>
</feature>
<feature type="compositionally biased region" description="Basic and acidic residues" evidence="2">
    <location>
        <begin position="520"/>
        <end position="542"/>
    </location>
</feature>
<accession>A0AAV2M4V7</accession>
<evidence type="ECO:0000256" key="1">
    <source>
        <dbReference type="SAM" id="Coils"/>
    </source>
</evidence>
<feature type="region of interest" description="Disordered" evidence="2">
    <location>
        <begin position="727"/>
        <end position="754"/>
    </location>
</feature>
<feature type="compositionally biased region" description="Basic and acidic residues" evidence="2">
    <location>
        <begin position="1176"/>
        <end position="1189"/>
    </location>
</feature>
<feature type="region of interest" description="Disordered" evidence="2">
    <location>
        <begin position="1075"/>
        <end position="1094"/>
    </location>
</feature>
<proteinExistence type="predicted"/>
<feature type="coiled-coil region" evidence="1">
    <location>
        <begin position="461"/>
        <end position="491"/>
    </location>
</feature>
<dbReference type="EMBL" id="OZ035828">
    <property type="protein sequence ID" value="CAL1608381.1"/>
    <property type="molecule type" value="Genomic_DNA"/>
</dbReference>
<name>A0AAV2M4V7_KNICA</name>
<feature type="coiled-coil region" evidence="1">
    <location>
        <begin position="1027"/>
        <end position="1064"/>
    </location>
</feature>
<feature type="coiled-coil region" evidence="1">
    <location>
        <begin position="888"/>
        <end position="918"/>
    </location>
</feature>
<feature type="compositionally biased region" description="Basic and acidic residues" evidence="2">
    <location>
        <begin position="1150"/>
        <end position="1160"/>
    </location>
</feature>
<reference evidence="3 4" key="1">
    <citation type="submission" date="2024-04" db="EMBL/GenBank/DDBJ databases">
        <authorList>
            <person name="Waldvogel A.-M."/>
            <person name="Schoenle A."/>
        </authorList>
    </citation>
    <scope>NUCLEOTIDE SEQUENCE [LARGE SCALE GENOMIC DNA]</scope>
</reference>
<keyword evidence="1" id="KW-0175">Coiled coil</keyword>
<evidence type="ECO:0000313" key="3">
    <source>
        <dbReference type="EMBL" id="CAL1608381.1"/>
    </source>
</evidence>
<evidence type="ECO:0000256" key="2">
    <source>
        <dbReference type="SAM" id="MobiDB-lite"/>
    </source>
</evidence>
<feature type="compositionally biased region" description="Basic and acidic residues" evidence="2">
    <location>
        <begin position="943"/>
        <end position="959"/>
    </location>
</feature>
<feature type="coiled-coil region" evidence="1">
    <location>
        <begin position="16"/>
        <end position="53"/>
    </location>
</feature>